<evidence type="ECO:0000313" key="2">
    <source>
        <dbReference type="EMBL" id="GAA4562716.1"/>
    </source>
</evidence>
<feature type="compositionally biased region" description="Basic residues" evidence="1">
    <location>
        <begin position="27"/>
        <end position="39"/>
    </location>
</feature>
<reference evidence="3" key="1">
    <citation type="journal article" date="2019" name="Int. J. Syst. Evol. Microbiol.">
        <title>The Global Catalogue of Microorganisms (GCM) 10K type strain sequencing project: providing services to taxonomists for standard genome sequencing and annotation.</title>
        <authorList>
            <consortium name="The Broad Institute Genomics Platform"/>
            <consortium name="The Broad Institute Genome Sequencing Center for Infectious Disease"/>
            <person name="Wu L."/>
            <person name="Ma J."/>
        </authorList>
    </citation>
    <scope>NUCLEOTIDE SEQUENCE [LARGE SCALE GENOMIC DNA]</scope>
    <source>
        <strain evidence="3">JCM 13278</strain>
    </source>
</reference>
<keyword evidence="3" id="KW-1185">Reference proteome</keyword>
<sequence>MRGPANRQRPAPGSEDLLAGGGDPCCRPRRGQKDLRRKSGWTDCDPGTGPHQRAQVLTQAARAMTRLSGRAVASAASVRWWCPPSWCAYGSISTSGSGAVFIQ</sequence>
<gene>
    <name evidence="2" type="ORF">GCM10023100_00160</name>
</gene>
<accession>A0ABP8S5F1</accession>
<dbReference type="Proteomes" id="UP001500691">
    <property type="component" value="Unassembled WGS sequence"/>
</dbReference>
<name>A0ABP8S5F1_9ACTN</name>
<proteinExistence type="predicted"/>
<comment type="caution">
    <text evidence="2">The sequence shown here is derived from an EMBL/GenBank/DDBJ whole genome shotgun (WGS) entry which is preliminary data.</text>
</comment>
<evidence type="ECO:0000313" key="3">
    <source>
        <dbReference type="Proteomes" id="UP001500691"/>
    </source>
</evidence>
<evidence type="ECO:0000256" key="1">
    <source>
        <dbReference type="SAM" id="MobiDB-lite"/>
    </source>
</evidence>
<organism evidence="2 3">
    <name type="scientific">Actinocorallia cavernae</name>
    <dbReference type="NCBI Taxonomy" id="328075"/>
    <lineage>
        <taxon>Bacteria</taxon>
        <taxon>Bacillati</taxon>
        <taxon>Actinomycetota</taxon>
        <taxon>Actinomycetes</taxon>
        <taxon>Streptosporangiales</taxon>
        <taxon>Thermomonosporaceae</taxon>
        <taxon>Actinocorallia</taxon>
    </lineage>
</organism>
<protein>
    <submittedName>
        <fullName evidence="2">Uncharacterized protein</fullName>
    </submittedName>
</protein>
<feature type="region of interest" description="Disordered" evidence="1">
    <location>
        <begin position="1"/>
        <end position="53"/>
    </location>
</feature>
<dbReference type="EMBL" id="BAABFF010000001">
    <property type="protein sequence ID" value="GAA4562716.1"/>
    <property type="molecule type" value="Genomic_DNA"/>
</dbReference>